<feature type="region of interest" description="Disordered" evidence="9">
    <location>
        <begin position="96"/>
        <end position="123"/>
    </location>
</feature>
<dbReference type="NCBIfam" id="TIGR01050">
    <property type="entry name" value="rpsS_bact"/>
    <property type="match status" value="1"/>
</dbReference>
<dbReference type="PRINTS" id="PR00975">
    <property type="entry name" value="RIBOSOMALS19"/>
</dbReference>
<keyword evidence="10" id="KW-0150">Chloroplast</keyword>
<proteinExistence type="inferred from homology"/>
<feature type="compositionally biased region" description="Basic and acidic residues" evidence="9">
    <location>
        <begin position="96"/>
        <end position="116"/>
    </location>
</feature>
<evidence type="ECO:0000256" key="2">
    <source>
        <dbReference type="ARBA" id="ARBA00022730"/>
    </source>
</evidence>
<dbReference type="GO" id="GO:0005763">
    <property type="term" value="C:mitochondrial small ribosomal subunit"/>
    <property type="evidence" value="ECO:0007669"/>
    <property type="project" value="TreeGrafter"/>
</dbReference>
<accession>A0A8K1YP62</accession>
<keyword evidence="2 7" id="KW-0699">rRNA-binding</keyword>
<dbReference type="PANTHER" id="PTHR11880:SF8">
    <property type="entry name" value="SMALL RIBOSOMAL SUBUNIT PROTEIN US19M"/>
    <property type="match status" value="1"/>
</dbReference>
<dbReference type="EMBL" id="MZ962720">
    <property type="protein sequence ID" value="UDH59774.1"/>
    <property type="molecule type" value="Genomic_DNA"/>
</dbReference>
<dbReference type="FunFam" id="3.30.860.10:FF:000001">
    <property type="entry name" value="30S ribosomal protein S19"/>
    <property type="match status" value="1"/>
</dbReference>
<dbReference type="InterPro" id="IPR023575">
    <property type="entry name" value="Ribosomal_uS19_SF"/>
</dbReference>
<evidence type="ECO:0000256" key="4">
    <source>
        <dbReference type="ARBA" id="ARBA00022980"/>
    </source>
</evidence>
<dbReference type="HAMAP" id="MF_00531">
    <property type="entry name" value="Ribosomal_uS19"/>
    <property type="match status" value="1"/>
</dbReference>
<evidence type="ECO:0000256" key="3">
    <source>
        <dbReference type="ARBA" id="ARBA00022884"/>
    </source>
</evidence>
<dbReference type="GO" id="GO:0000028">
    <property type="term" value="P:ribosomal small subunit assembly"/>
    <property type="evidence" value="ECO:0007669"/>
    <property type="project" value="TreeGrafter"/>
</dbReference>
<gene>
    <name evidence="7 10" type="primary">rps19</name>
</gene>
<keyword evidence="3 7" id="KW-0694">RNA-binding</keyword>
<dbReference type="GO" id="GO:0009507">
    <property type="term" value="C:chloroplast"/>
    <property type="evidence" value="ECO:0007669"/>
    <property type="project" value="UniProtKB-SubCell"/>
</dbReference>
<dbReference type="GO" id="GO:0019843">
    <property type="term" value="F:rRNA binding"/>
    <property type="evidence" value="ECO:0007669"/>
    <property type="project" value="UniProtKB-UniRule"/>
</dbReference>
<protein>
    <recommendedName>
        <fullName evidence="6 7">Small ribosomal subunit protein uS19c</fullName>
    </recommendedName>
</protein>
<keyword evidence="4 7" id="KW-0689">Ribosomal protein</keyword>
<evidence type="ECO:0000256" key="9">
    <source>
        <dbReference type="SAM" id="MobiDB-lite"/>
    </source>
</evidence>
<dbReference type="PANTHER" id="PTHR11880">
    <property type="entry name" value="RIBOSOMAL PROTEIN S19P FAMILY MEMBER"/>
    <property type="match status" value="1"/>
</dbReference>
<dbReference type="InterPro" id="IPR002222">
    <property type="entry name" value="Ribosomal_uS19"/>
</dbReference>
<dbReference type="Gene3D" id="3.30.860.10">
    <property type="entry name" value="30s Ribosomal Protein S19, Chain A"/>
    <property type="match status" value="1"/>
</dbReference>
<dbReference type="InterPro" id="IPR005732">
    <property type="entry name" value="Ribosomal_uS19_bac-type"/>
</dbReference>
<comment type="subcellular location">
    <subcellularLocation>
        <location evidence="7">Plastid</location>
        <location evidence="7">Chloroplast</location>
    </subcellularLocation>
</comment>
<organism evidence="10">
    <name type="scientific">Carex myosuroides</name>
    <dbReference type="NCBI Taxonomy" id="140873"/>
    <lineage>
        <taxon>Eukaryota</taxon>
        <taxon>Viridiplantae</taxon>
        <taxon>Streptophyta</taxon>
        <taxon>Embryophyta</taxon>
        <taxon>Tracheophyta</taxon>
        <taxon>Spermatophyta</taxon>
        <taxon>Magnoliopsida</taxon>
        <taxon>Liliopsida</taxon>
        <taxon>Poales</taxon>
        <taxon>Cyperaceae</taxon>
        <taxon>Cyperoideae</taxon>
        <taxon>Cariceae</taxon>
        <taxon>Carex</taxon>
        <taxon>Carex subgen. Euthyceras</taxon>
    </lineage>
</organism>
<reference evidence="10" key="1">
    <citation type="submission" date="2021-08" db="EMBL/GenBank/DDBJ databases">
        <title>Characterization of the complete chloroplast genome of Carex myosuroides (Cyperaceae).</title>
        <authorList>
            <person name="Chen H.Y."/>
            <person name="Pan Z."/>
            <person name="Xia X.F."/>
            <person name="Ning Y."/>
        </authorList>
    </citation>
    <scope>NUCLEOTIDE SEQUENCE</scope>
</reference>
<dbReference type="RefSeq" id="YP_010381117.1">
    <property type="nucleotide sequence ID" value="NC_063519.1"/>
</dbReference>
<dbReference type="EMBL" id="MZ962720">
    <property type="protein sequence ID" value="UDH59800.1"/>
    <property type="molecule type" value="Genomic_DNA"/>
</dbReference>
<dbReference type="GeneID" id="72622132"/>
<dbReference type="GeneID" id="72622083"/>
<keyword evidence="10" id="KW-0934">Plastid</keyword>
<sequence>MIGEKKRIVKKRIVKKRIVKERIVKERIVVKKRFVAKHLSETFEKIKKGEERELIVTWSRASTIIPSMVGHTIGIHNGKEHIPIYITDSMKGHKLGEFAPTREDPIDERNDNDNKSVMKNKKK</sequence>
<dbReference type="AlphaFoldDB" id="A0A8K1YP62"/>
<dbReference type="GO" id="GO:0006412">
    <property type="term" value="P:translation"/>
    <property type="evidence" value="ECO:0007669"/>
    <property type="project" value="UniProtKB-UniRule"/>
</dbReference>
<comment type="similarity">
    <text evidence="1 7 8">Belongs to the universal ribosomal protein uS19 family.</text>
</comment>
<dbReference type="Pfam" id="PF00203">
    <property type="entry name" value="Ribosomal_S19"/>
    <property type="match status" value="1"/>
</dbReference>
<name>A0A8K1YP62_9POAL</name>
<evidence type="ECO:0000256" key="5">
    <source>
        <dbReference type="ARBA" id="ARBA00023274"/>
    </source>
</evidence>
<dbReference type="GO" id="GO:0003735">
    <property type="term" value="F:structural constituent of ribosome"/>
    <property type="evidence" value="ECO:0007669"/>
    <property type="project" value="InterPro"/>
</dbReference>
<geneLocation type="chloroplast" evidence="10"/>
<evidence type="ECO:0000256" key="8">
    <source>
        <dbReference type="RuleBase" id="RU003485"/>
    </source>
</evidence>
<evidence type="ECO:0000313" key="10">
    <source>
        <dbReference type="EMBL" id="UDH59800.1"/>
    </source>
</evidence>
<evidence type="ECO:0000256" key="6">
    <source>
        <dbReference type="ARBA" id="ARBA00035253"/>
    </source>
</evidence>
<evidence type="ECO:0000256" key="7">
    <source>
        <dbReference type="HAMAP-Rule" id="MF_00531"/>
    </source>
</evidence>
<comment type="function">
    <text evidence="7">Protein S19 forms a complex with S13 that binds strongly to the 16S ribosomal RNA.</text>
</comment>
<dbReference type="RefSeq" id="YP_010381092.1">
    <property type="nucleotide sequence ID" value="NC_063519.1"/>
</dbReference>
<keyword evidence="5 7" id="KW-0687">Ribonucleoprotein</keyword>
<dbReference type="SUPFAM" id="SSF54570">
    <property type="entry name" value="Ribosomal protein S19"/>
    <property type="match status" value="1"/>
</dbReference>
<evidence type="ECO:0000256" key="1">
    <source>
        <dbReference type="ARBA" id="ARBA00007345"/>
    </source>
</evidence>